<proteinExistence type="predicted"/>
<dbReference type="PANTHER" id="PTHR43270:SF4">
    <property type="entry name" value="CARNOSINE DIPEPTIDASE 2, ISOFORM A"/>
    <property type="match status" value="1"/>
</dbReference>
<evidence type="ECO:0000256" key="3">
    <source>
        <dbReference type="ARBA" id="ARBA00022801"/>
    </source>
</evidence>
<evidence type="ECO:0000313" key="4">
    <source>
        <dbReference type="EMBL" id="CAF1250618.1"/>
    </source>
</evidence>
<dbReference type="Proteomes" id="UP000677228">
    <property type="component" value="Unassembled WGS sequence"/>
</dbReference>
<organism evidence="5 8">
    <name type="scientific">Didymodactylos carnosus</name>
    <dbReference type="NCBI Taxonomy" id="1234261"/>
    <lineage>
        <taxon>Eukaryota</taxon>
        <taxon>Metazoa</taxon>
        <taxon>Spiralia</taxon>
        <taxon>Gnathifera</taxon>
        <taxon>Rotifera</taxon>
        <taxon>Eurotatoria</taxon>
        <taxon>Bdelloidea</taxon>
        <taxon>Philodinida</taxon>
        <taxon>Philodinidae</taxon>
        <taxon>Didymodactylos</taxon>
    </lineage>
</organism>
<keyword evidence="1" id="KW-0645">Protease</keyword>
<dbReference type="Proteomes" id="UP000681722">
    <property type="component" value="Unassembled WGS sequence"/>
</dbReference>
<sequence>MKDKRHSPNKYNVKLEKSGIYWLADFENDPQYVAARKATIVVHGMKPHLTREGGSIPITSAFEQLTGKTVLMLPVGSSDDGAHSQNEKFNVFNYMNGVSKSETESRNQIES</sequence>
<dbReference type="InterPro" id="IPR051458">
    <property type="entry name" value="Cyt/Met_Dipeptidase"/>
</dbReference>
<dbReference type="GO" id="GO:0006508">
    <property type="term" value="P:proteolysis"/>
    <property type="evidence" value="ECO:0007669"/>
    <property type="project" value="UniProtKB-KW"/>
</dbReference>
<name>A0A815LV14_9BILA</name>
<dbReference type="AlphaFoldDB" id="A0A815LV14"/>
<dbReference type="GO" id="GO:0046872">
    <property type="term" value="F:metal ion binding"/>
    <property type="evidence" value="ECO:0007669"/>
    <property type="project" value="UniProtKB-KW"/>
</dbReference>
<dbReference type="GO" id="GO:0008233">
    <property type="term" value="F:peptidase activity"/>
    <property type="evidence" value="ECO:0007669"/>
    <property type="project" value="UniProtKB-KW"/>
</dbReference>
<dbReference type="EMBL" id="CAJOBA010038275">
    <property type="protein sequence ID" value="CAF4057943.1"/>
    <property type="molecule type" value="Genomic_DNA"/>
</dbReference>
<dbReference type="Proteomes" id="UP000682733">
    <property type="component" value="Unassembled WGS sequence"/>
</dbReference>
<protein>
    <submittedName>
        <fullName evidence="5">Uncharacterized protein</fullName>
    </submittedName>
</protein>
<evidence type="ECO:0000313" key="8">
    <source>
        <dbReference type="Proteomes" id="UP000663829"/>
    </source>
</evidence>
<evidence type="ECO:0000313" key="5">
    <source>
        <dbReference type="EMBL" id="CAF1412693.1"/>
    </source>
</evidence>
<accession>A0A815LV14</accession>
<dbReference type="PANTHER" id="PTHR43270">
    <property type="entry name" value="BETA-ALA-HIS DIPEPTIDASE"/>
    <property type="match status" value="1"/>
</dbReference>
<dbReference type="Gene3D" id="3.40.630.10">
    <property type="entry name" value="Zn peptidases"/>
    <property type="match status" value="1"/>
</dbReference>
<keyword evidence="2" id="KW-0479">Metal-binding</keyword>
<comment type="caution">
    <text evidence="5">The sequence shown here is derived from an EMBL/GenBank/DDBJ whole genome shotgun (WGS) entry which is preliminary data.</text>
</comment>
<dbReference type="EMBL" id="CAJNOQ010017930">
    <property type="protein sequence ID" value="CAF1412693.1"/>
    <property type="molecule type" value="Genomic_DNA"/>
</dbReference>
<evidence type="ECO:0000313" key="6">
    <source>
        <dbReference type="EMBL" id="CAF4057943.1"/>
    </source>
</evidence>
<keyword evidence="3" id="KW-0378">Hydrolase</keyword>
<dbReference type="EMBL" id="CAJOBC010083353">
    <property type="protein sequence ID" value="CAF4300381.1"/>
    <property type="molecule type" value="Genomic_DNA"/>
</dbReference>
<evidence type="ECO:0000313" key="7">
    <source>
        <dbReference type="EMBL" id="CAF4300381.1"/>
    </source>
</evidence>
<dbReference type="Proteomes" id="UP000663829">
    <property type="component" value="Unassembled WGS sequence"/>
</dbReference>
<reference evidence="5" key="1">
    <citation type="submission" date="2021-02" db="EMBL/GenBank/DDBJ databases">
        <authorList>
            <person name="Nowell W R."/>
        </authorList>
    </citation>
    <scope>NUCLEOTIDE SEQUENCE</scope>
</reference>
<keyword evidence="8" id="KW-1185">Reference proteome</keyword>
<dbReference type="SUPFAM" id="SSF53187">
    <property type="entry name" value="Zn-dependent exopeptidases"/>
    <property type="match status" value="1"/>
</dbReference>
<gene>
    <name evidence="5" type="ORF">GPM918_LOCUS33535</name>
    <name evidence="4" type="ORF">OVA965_LOCUS26260</name>
    <name evidence="7" type="ORF">SRO942_LOCUS34220</name>
    <name evidence="6" type="ORF">TMI583_LOCUS26993</name>
</gene>
<dbReference type="OrthoDB" id="7832001at2759"/>
<dbReference type="EMBL" id="CAJNOK010016727">
    <property type="protein sequence ID" value="CAF1250618.1"/>
    <property type="molecule type" value="Genomic_DNA"/>
</dbReference>
<evidence type="ECO:0000256" key="1">
    <source>
        <dbReference type="ARBA" id="ARBA00022670"/>
    </source>
</evidence>
<evidence type="ECO:0000256" key="2">
    <source>
        <dbReference type="ARBA" id="ARBA00022723"/>
    </source>
</evidence>